<feature type="region of interest" description="Disordered" evidence="1">
    <location>
        <begin position="1045"/>
        <end position="1100"/>
    </location>
</feature>
<protein>
    <submittedName>
        <fullName evidence="2">Uncharacterized protein</fullName>
    </submittedName>
</protein>
<evidence type="ECO:0000256" key="1">
    <source>
        <dbReference type="SAM" id="MobiDB-lite"/>
    </source>
</evidence>
<organism evidence="2 3">
    <name type="scientific">[Myrmecia] bisecta</name>
    <dbReference type="NCBI Taxonomy" id="41462"/>
    <lineage>
        <taxon>Eukaryota</taxon>
        <taxon>Viridiplantae</taxon>
        <taxon>Chlorophyta</taxon>
        <taxon>core chlorophytes</taxon>
        <taxon>Trebouxiophyceae</taxon>
        <taxon>Trebouxiales</taxon>
        <taxon>Trebouxiaceae</taxon>
        <taxon>Myrmecia</taxon>
    </lineage>
</organism>
<sequence>MQSIPSSVATAERAENVAAQQTEEQPEAPQRELTERELKALCEAEAPCTARNIQAMYLRQSNALRFVALLGRLPPNEARRLRTIFSGAFVRVIHNGAYPRLCEVKCVEGEGAEAMFVLRNEDGLKVLVLALSDQELDPHSPELEVLQMRWLCKEPPQLEPLKARQVARVHLRLSIAFQLDLIASDPLLTDTHIERTPQWQHLVGLLDDLPMWLVIQRVETMAEARDEIRAIQGQHAKVQPRGALIEAQLRLERASGALSPSHGRRSSSGRASDHGHSPRANGGTARTAGEPSPSKQRASADYGHSPRANGGTARTASEPSPSKPRASADHGHSPWADRGRARTADEPSPSKKRTSEASASHTHSQGHLRSPSQGSHSGRDRQSDRDTTRHRKRVHDESPGTGKQGSEHGHDSKQRKHHGSGGPSSSGAGGERAAIDADRVQVTATPEGHRVEAALRSTSSRPADAMETVPETSVKLKASGAQPREALVERPVAAQAATFAPAAEAWAQPDASVSYPVAAYAQAYAQAYPAGQIQTPDGMHWLQDQWWQWYYWGSVGMTQQWLPTGAAPYLDMYGQWQSPSYPQQVAYSAPAPPAYPATSSYLTAAASVPASAAAYIEPPSAVDPVALAQLQAPEVPAACTDAASTAPPPCAEQEPSADVPPGTEEETPPVDTSTWEPPPYSPTKADQEEGWPPARPVGSEWLASGASSNVLKAEVLDSAEVCEASEESWQARLRCWWDGRVLVFNAAQTAEVAKRVDQLKRKPPPVFTSAAKRTFYKLAEVLSAGEQEETVLALRFCAPLNGEPGAPVRRFCLLLLVQAFAVDLNFYLSPERCPDYHAALEEQGHAAGKRAAAAAAAALEAAATEDEDGEDVPPPKRSRWDSDTETAPDGQAAAAPACMELRQTAHAADSGEGMAGPHAVDSRPSTGSTQASDGRGGEAAPGRESRAEAQAQGGELCEAGLAKCDPEAQEVVRGMVAEGQLSGVGELSDAVYGNLSRLTPRQQVKLVDMLRSRLASADAKGPINNKSAWIMKGISQGLSHLEALVDGGADPKADPRTPPTTSANAVPLGAASPPGASPPPRRPGSAHAAAGGSGNRGPTLSARWRHIENDARAVLVGLVKKEAIQPNDISQAAVDAIARLPADQQQTLCKEARAWLVNTGHARKVDTYILDNATSMLAAQVGWRAAKEARLPKRRDSGGRRASRSRTRSPPRARRGSRSRSRSRSRERSRRRASERKGRSASPSRHRPDPRDRRRSPEPDRPSGARGSGRSPAPVRERLTATQQRAHAATVERLPSDTQKILQELVKDGTLEHATELDKSALSFLTHLDVKDQCAAMRLLQRKVCLQNKSAWLTRHINTLR</sequence>
<name>A0AAW1Q8M8_9CHLO</name>
<feature type="compositionally biased region" description="Basic residues" evidence="1">
    <location>
        <begin position="1201"/>
        <end position="1234"/>
    </location>
</feature>
<reference evidence="2 3" key="1">
    <citation type="journal article" date="2024" name="Nat. Commun.">
        <title>Phylogenomics reveals the evolutionary origins of lichenization in chlorophyte algae.</title>
        <authorList>
            <person name="Puginier C."/>
            <person name="Libourel C."/>
            <person name="Otte J."/>
            <person name="Skaloud P."/>
            <person name="Haon M."/>
            <person name="Grisel S."/>
            <person name="Petersen M."/>
            <person name="Berrin J.G."/>
            <person name="Delaux P.M."/>
            <person name="Dal Grande F."/>
            <person name="Keller J."/>
        </authorList>
    </citation>
    <scope>NUCLEOTIDE SEQUENCE [LARGE SCALE GENOMIC DNA]</scope>
    <source>
        <strain evidence="2 3">SAG 2043</strain>
    </source>
</reference>
<feature type="region of interest" description="Disordered" evidence="1">
    <location>
        <begin position="1"/>
        <end position="32"/>
    </location>
</feature>
<feature type="compositionally biased region" description="Polar residues" evidence="1">
    <location>
        <begin position="356"/>
        <end position="376"/>
    </location>
</feature>
<feature type="region of interest" description="Disordered" evidence="1">
    <location>
        <begin position="1188"/>
        <end position="1295"/>
    </location>
</feature>
<feature type="compositionally biased region" description="Gly residues" evidence="1">
    <location>
        <begin position="420"/>
        <end position="430"/>
    </location>
</feature>
<keyword evidence="3" id="KW-1185">Reference proteome</keyword>
<feature type="region of interest" description="Disordered" evidence="1">
    <location>
        <begin position="857"/>
        <end position="893"/>
    </location>
</feature>
<feature type="region of interest" description="Disordered" evidence="1">
    <location>
        <begin position="907"/>
        <end position="952"/>
    </location>
</feature>
<feature type="compositionally biased region" description="Polar residues" evidence="1">
    <location>
        <begin position="923"/>
        <end position="932"/>
    </location>
</feature>
<gene>
    <name evidence="2" type="ORF">WJX72_002160</name>
</gene>
<feature type="region of interest" description="Disordered" evidence="1">
    <location>
        <begin position="254"/>
        <end position="433"/>
    </location>
</feature>
<evidence type="ECO:0000313" key="2">
    <source>
        <dbReference type="EMBL" id="KAK9817787.1"/>
    </source>
</evidence>
<accession>A0AAW1Q8M8</accession>
<feature type="region of interest" description="Disordered" evidence="1">
    <location>
        <begin position="640"/>
        <end position="699"/>
    </location>
</feature>
<evidence type="ECO:0000313" key="3">
    <source>
        <dbReference type="Proteomes" id="UP001489004"/>
    </source>
</evidence>
<feature type="compositionally biased region" description="Basic and acidic residues" evidence="1">
    <location>
        <begin position="377"/>
        <end position="387"/>
    </location>
</feature>
<feature type="compositionally biased region" description="Basic and acidic residues" evidence="1">
    <location>
        <begin position="1188"/>
        <end position="1199"/>
    </location>
</feature>
<dbReference type="EMBL" id="JALJOR010000004">
    <property type="protein sequence ID" value="KAK9817787.1"/>
    <property type="molecule type" value="Genomic_DNA"/>
</dbReference>
<feature type="compositionally biased region" description="Basic and acidic residues" evidence="1">
    <location>
        <begin position="1246"/>
        <end position="1263"/>
    </location>
</feature>
<comment type="caution">
    <text evidence="2">The sequence shown here is derived from an EMBL/GenBank/DDBJ whole genome shotgun (WGS) entry which is preliminary data.</text>
</comment>
<feature type="compositionally biased region" description="Basic and acidic residues" evidence="1">
    <location>
        <begin position="326"/>
        <end position="355"/>
    </location>
</feature>
<dbReference type="Proteomes" id="UP001489004">
    <property type="component" value="Unassembled WGS sequence"/>
</dbReference>
<proteinExistence type="predicted"/>